<protein>
    <submittedName>
        <fullName evidence="3">XRE family transcriptional regulator</fullName>
    </submittedName>
</protein>
<dbReference type="OrthoDB" id="1859224at2"/>
<dbReference type="Pfam" id="PF01381">
    <property type="entry name" value="HTH_3"/>
    <property type="match status" value="1"/>
</dbReference>
<sequence length="122" mass="13963">MIGNTMKEMRINKGLSLTELAEIAGVEESCLRSVEENHILYPSFEFLYQISPVLGVSADTFIFEGAKHTYDTHWDSIIMKALDQGLSTDEYLTLLKFTRKQETNKLQRPISHKLNKTAKKII</sequence>
<accession>A0A4Q0VSV5</accession>
<name>A0A4Q0VSV5_9BACI</name>
<feature type="domain" description="HTH cro/C1-type" evidence="2">
    <location>
        <begin position="6"/>
        <end position="61"/>
    </location>
</feature>
<dbReference type="EMBL" id="QOUX01000032">
    <property type="protein sequence ID" value="RXJ01642.1"/>
    <property type="molecule type" value="Genomic_DNA"/>
</dbReference>
<dbReference type="PROSITE" id="PS50943">
    <property type="entry name" value="HTH_CROC1"/>
    <property type="match status" value="1"/>
</dbReference>
<dbReference type="SUPFAM" id="SSF47413">
    <property type="entry name" value="lambda repressor-like DNA-binding domains"/>
    <property type="match status" value="1"/>
</dbReference>
<dbReference type="GO" id="GO:0003700">
    <property type="term" value="F:DNA-binding transcription factor activity"/>
    <property type="evidence" value="ECO:0007669"/>
    <property type="project" value="TreeGrafter"/>
</dbReference>
<dbReference type="AlphaFoldDB" id="A0A4Q0VSV5"/>
<gene>
    <name evidence="3" type="ORF">DS745_09175</name>
</gene>
<evidence type="ECO:0000259" key="2">
    <source>
        <dbReference type="PROSITE" id="PS50943"/>
    </source>
</evidence>
<comment type="caution">
    <text evidence="3">The sequence shown here is derived from an EMBL/GenBank/DDBJ whole genome shotgun (WGS) entry which is preliminary data.</text>
</comment>
<dbReference type="SMART" id="SM00530">
    <property type="entry name" value="HTH_XRE"/>
    <property type="match status" value="1"/>
</dbReference>
<dbReference type="RefSeq" id="WP_129077944.1">
    <property type="nucleotide sequence ID" value="NZ_QOUX01000032.1"/>
</dbReference>
<dbReference type="GO" id="GO:0003677">
    <property type="term" value="F:DNA binding"/>
    <property type="evidence" value="ECO:0007669"/>
    <property type="project" value="UniProtKB-KW"/>
</dbReference>
<organism evidence="3 4">
    <name type="scientific">Anaerobacillus alkaliphilus</name>
    <dbReference type="NCBI Taxonomy" id="1548597"/>
    <lineage>
        <taxon>Bacteria</taxon>
        <taxon>Bacillati</taxon>
        <taxon>Bacillota</taxon>
        <taxon>Bacilli</taxon>
        <taxon>Bacillales</taxon>
        <taxon>Bacillaceae</taxon>
        <taxon>Anaerobacillus</taxon>
    </lineage>
</organism>
<reference evidence="3 4" key="1">
    <citation type="journal article" date="2019" name="Int. J. Syst. Evol. Microbiol.">
        <title>Anaerobacillus alkaliphilus sp. nov., a novel alkaliphilic and moderately halophilic bacterium.</title>
        <authorList>
            <person name="Borsodi A.K."/>
            <person name="Aszalos J.M."/>
            <person name="Bihari P."/>
            <person name="Nagy I."/>
            <person name="Schumann P."/>
            <person name="Sproer C."/>
            <person name="Kovacs A.L."/>
            <person name="Boka K."/>
            <person name="Dobosy P."/>
            <person name="Ovari M."/>
            <person name="Szili-Kovacs T."/>
            <person name="Toth E."/>
        </authorList>
    </citation>
    <scope>NUCLEOTIDE SEQUENCE [LARGE SCALE GENOMIC DNA]</scope>
    <source>
        <strain evidence="3 4">B16-10</strain>
    </source>
</reference>
<evidence type="ECO:0000313" key="4">
    <source>
        <dbReference type="Proteomes" id="UP000290649"/>
    </source>
</evidence>
<dbReference type="InterPro" id="IPR010982">
    <property type="entry name" value="Lambda_DNA-bd_dom_sf"/>
</dbReference>
<dbReference type="InterPro" id="IPR050807">
    <property type="entry name" value="TransReg_Diox_bact_type"/>
</dbReference>
<evidence type="ECO:0000256" key="1">
    <source>
        <dbReference type="ARBA" id="ARBA00023125"/>
    </source>
</evidence>
<dbReference type="PANTHER" id="PTHR46797">
    <property type="entry name" value="HTH-TYPE TRANSCRIPTIONAL REGULATOR"/>
    <property type="match status" value="1"/>
</dbReference>
<dbReference type="Proteomes" id="UP000290649">
    <property type="component" value="Unassembled WGS sequence"/>
</dbReference>
<keyword evidence="4" id="KW-1185">Reference proteome</keyword>
<evidence type="ECO:0000313" key="3">
    <source>
        <dbReference type="EMBL" id="RXJ01642.1"/>
    </source>
</evidence>
<dbReference type="InterPro" id="IPR001387">
    <property type="entry name" value="Cro/C1-type_HTH"/>
</dbReference>
<proteinExistence type="predicted"/>
<dbReference type="GO" id="GO:0005829">
    <property type="term" value="C:cytosol"/>
    <property type="evidence" value="ECO:0007669"/>
    <property type="project" value="TreeGrafter"/>
</dbReference>
<dbReference type="PANTHER" id="PTHR46797:SF13">
    <property type="entry name" value="HTH-TYPE TRANSCRIPTIONAL REGULATOR SINR"/>
    <property type="match status" value="1"/>
</dbReference>
<keyword evidence="1" id="KW-0238">DNA-binding</keyword>
<dbReference type="Gene3D" id="1.10.260.40">
    <property type="entry name" value="lambda repressor-like DNA-binding domains"/>
    <property type="match status" value="1"/>
</dbReference>
<dbReference type="CDD" id="cd00093">
    <property type="entry name" value="HTH_XRE"/>
    <property type="match status" value="1"/>
</dbReference>